<dbReference type="InterPro" id="IPR036977">
    <property type="entry name" value="DNA_primase_Znf_CHC2"/>
</dbReference>
<dbReference type="Proteomes" id="UP000003009">
    <property type="component" value="Unassembled WGS sequence"/>
</dbReference>
<dbReference type="Gene3D" id="3.90.580.10">
    <property type="entry name" value="Zinc finger, CHC2-type domain"/>
    <property type="match status" value="1"/>
</dbReference>
<sequence length="180" mass="20021">MNDLREQARHHWQGILGSLGISGSLKNKHQPCPCCGGKDRFRFDDKDGYGTFICNQCGAGDGFKLIMNLLHCDFKHAASIVEGYLGTGWVNAHPIAHPPIKTQEKPEKQQDKQAKLLSIFEQAQPLTPDSPAVQYLHQRGITLRARVLLPKFPKCYVFRLPCPIGRTTTASLCTWATAPP</sequence>
<dbReference type="STRING" id="629741.GCWU000324_01996"/>
<dbReference type="GO" id="GO:0003677">
    <property type="term" value="F:DNA binding"/>
    <property type="evidence" value="ECO:0007669"/>
    <property type="project" value="InterPro"/>
</dbReference>
<gene>
    <name evidence="2" type="ORF">GCWU000324_01996</name>
</gene>
<evidence type="ECO:0000313" key="2">
    <source>
        <dbReference type="EMBL" id="EEP67746.1"/>
    </source>
</evidence>
<protein>
    <submittedName>
        <fullName evidence="2">Zinc-binding domain of primase-helicase</fullName>
    </submittedName>
</protein>
<evidence type="ECO:0000313" key="3">
    <source>
        <dbReference type="Proteomes" id="UP000003009"/>
    </source>
</evidence>
<reference evidence="2" key="1">
    <citation type="submission" date="2009-04" db="EMBL/GenBank/DDBJ databases">
        <authorList>
            <person name="Weinstock G."/>
            <person name="Sodergren E."/>
            <person name="Clifton S."/>
            <person name="Fulton L."/>
            <person name="Fulton B."/>
            <person name="Courtney L."/>
            <person name="Fronick C."/>
            <person name="Harrison M."/>
            <person name="Strong C."/>
            <person name="Farmer C."/>
            <person name="Delahaunty K."/>
            <person name="Markovic C."/>
            <person name="Hall O."/>
            <person name="Minx P."/>
            <person name="Tomlinson C."/>
            <person name="Mitreva M."/>
            <person name="Nelson J."/>
            <person name="Hou S."/>
            <person name="Wollam A."/>
            <person name="Pepin K.H."/>
            <person name="Johnson M."/>
            <person name="Bhonagiri V."/>
            <person name="Nash W.E."/>
            <person name="Warren W."/>
            <person name="Chinwalla A."/>
            <person name="Mardis E.R."/>
            <person name="Wilson R.K."/>
        </authorList>
    </citation>
    <scope>NUCLEOTIDE SEQUENCE [LARGE SCALE GENOMIC DNA]</scope>
    <source>
        <strain evidence="2">ATCC 51147</strain>
    </source>
</reference>
<proteinExistence type="predicted"/>
<dbReference type="GO" id="GO:0008270">
    <property type="term" value="F:zinc ion binding"/>
    <property type="evidence" value="ECO:0007669"/>
    <property type="project" value="InterPro"/>
</dbReference>
<dbReference type="SUPFAM" id="SSF57783">
    <property type="entry name" value="Zinc beta-ribbon"/>
    <property type="match status" value="1"/>
</dbReference>
<dbReference type="OrthoDB" id="8967890at2"/>
<dbReference type="AlphaFoldDB" id="C4GIX4"/>
<dbReference type="SMART" id="SM00778">
    <property type="entry name" value="Prim_Zn_Ribbon"/>
    <property type="match status" value="1"/>
</dbReference>
<dbReference type="GO" id="GO:0006260">
    <property type="term" value="P:DNA replication"/>
    <property type="evidence" value="ECO:0007669"/>
    <property type="project" value="InterPro"/>
</dbReference>
<comment type="caution">
    <text evidence="2">The sequence shown here is derived from an EMBL/GenBank/DDBJ whole genome shotgun (WGS) entry which is preliminary data.</text>
</comment>
<dbReference type="EMBL" id="ACJW02000003">
    <property type="protein sequence ID" value="EEP67746.1"/>
    <property type="molecule type" value="Genomic_DNA"/>
</dbReference>
<dbReference type="GeneID" id="84907937"/>
<dbReference type="RefSeq" id="WP_003796854.1">
    <property type="nucleotide sequence ID" value="NZ_GG665872.1"/>
</dbReference>
<dbReference type="HOGENOM" id="CLU_102513_0_0_4"/>
<dbReference type="Pfam" id="PF08273">
    <property type="entry name" value="Zn_Ribbon_Prim"/>
    <property type="match status" value="1"/>
</dbReference>
<organism evidence="2 3">
    <name type="scientific">Kingella oralis ATCC 51147</name>
    <dbReference type="NCBI Taxonomy" id="629741"/>
    <lineage>
        <taxon>Bacteria</taxon>
        <taxon>Pseudomonadati</taxon>
        <taxon>Pseudomonadota</taxon>
        <taxon>Betaproteobacteria</taxon>
        <taxon>Neisseriales</taxon>
        <taxon>Neisseriaceae</taxon>
        <taxon>Kingella</taxon>
    </lineage>
</organism>
<keyword evidence="3" id="KW-1185">Reference proteome</keyword>
<name>C4GIX4_9NEIS</name>
<evidence type="ECO:0000259" key="1">
    <source>
        <dbReference type="SMART" id="SM00778"/>
    </source>
</evidence>
<feature type="domain" description="DNA primase/helicase Gp4 N-terminal Bacteriophage T7-like" evidence="1">
    <location>
        <begin position="27"/>
        <end position="63"/>
    </location>
</feature>
<dbReference type="InterPro" id="IPR013237">
    <property type="entry name" value="Phage_T7_Gp4_N"/>
</dbReference>
<dbReference type="GO" id="GO:0004386">
    <property type="term" value="F:helicase activity"/>
    <property type="evidence" value="ECO:0007669"/>
    <property type="project" value="UniProtKB-KW"/>
</dbReference>
<accession>C4GIX4</accession>